<dbReference type="PROSITE" id="PS00107">
    <property type="entry name" value="PROTEIN_KINASE_ATP"/>
    <property type="match status" value="1"/>
</dbReference>
<accession>A0A5C3MYL3</accession>
<organism evidence="3 4">
    <name type="scientific">Heliocybe sulcata</name>
    <dbReference type="NCBI Taxonomy" id="5364"/>
    <lineage>
        <taxon>Eukaryota</taxon>
        <taxon>Fungi</taxon>
        <taxon>Dikarya</taxon>
        <taxon>Basidiomycota</taxon>
        <taxon>Agaricomycotina</taxon>
        <taxon>Agaricomycetes</taxon>
        <taxon>Gloeophyllales</taxon>
        <taxon>Gloeophyllaceae</taxon>
        <taxon>Heliocybe</taxon>
    </lineage>
</organism>
<name>A0A5C3MYL3_9AGAM</name>
<feature type="binding site" evidence="1">
    <location>
        <position position="754"/>
    </location>
    <ligand>
        <name>ATP</name>
        <dbReference type="ChEBI" id="CHEBI:30616"/>
    </ligand>
</feature>
<proteinExistence type="predicted"/>
<dbReference type="SUPFAM" id="SSF56112">
    <property type="entry name" value="Protein kinase-like (PK-like)"/>
    <property type="match status" value="1"/>
</dbReference>
<sequence>MHLPFPGITKDDLAFLELDVFDTRLKDGDQLWQPKRLLFMFNVVASACCGSPDLTVAAWLRLIEGDHREDFMAFWVDGDETVPWGALGYGPHRAHWKAAQNSLRARYNRVSSKGYKPPFPEKTERIRSVKDGRLRAAAISWMILTSRPMEAADAERGLRTWFRFWELIKTWDSLPLSKGVRDSPSLPSIRQSATNEFMTDMDTIGHTCPRDIEGRISSWLPIISWIEGLASGCVPSTSIDDSNDASNVIDPSANHPLRNGSVWLAFLVAALSRGHTPLLSSYHSSARQQLFELLEYIFAIMSARISSSSWETTDGILRQTLVVGDPDDAYHPWVNQYPAEWRFSLTLFSRQEWQVIQDMYNKYSRRAPAPWERIQLQLSQMRHLPASSGLLNTRWDKPVAAGDAYDVGTVLSSILWLAADYRFSKHFFDPQTTSHYLIGLWIAGCGWIERLFPNLPKRSSENSLARLVRFMDNRRYHICTEIFDERLQEMYGGVVCFLSHMTGDDVAAFHDVLSSSKPFSEMTYLPEFILMPSKCTVCLWTKVGPQHVLSLDLGDEVCPKISALHVRMEHATSMDDIMKALRAGLDTGPVLVDCMREALEDRPSIAVDRVVRTWAIVLFLLFQTHAFEKLPKKIPEDIKNLLNICRDHLAETDPSGMPTSSPVEFMDLVQNLLDDSKGYHEILIPRDREPCILSATSRKGLHRLLMRLAKETKSLPESLFVRDVERSSNRAMVGGGGYADIYQGSVQGKVVALKHFRVFEEEDVRRTNELFQREALVWRQLRHPYILPFLGIYAPEAASTPYIVSPWMESGDILKYLRKNTCVAADIHRLLEEISEGLFYLHNENIVHGDLRGNNILIDDEGHVRLADFGLSVLAEATKGAYSESTGAGSTRWLAPELIDDPSRDSYRRTPETDVYAFGCVCLEVCTGKKPFYYLASEWQVAMAVLQGGPGGKPKRPGAGEAVGLSDDLWVLMNRCWEAEPQDRVSWLDLPSRVYSVARQGSAGR</sequence>
<dbReference type="InterPro" id="IPR008266">
    <property type="entry name" value="Tyr_kinase_AS"/>
</dbReference>
<dbReference type="STRING" id="5364.A0A5C3MYL3"/>
<keyword evidence="1" id="KW-0067">ATP-binding</keyword>
<dbReference type="InterPro" id="IPR011009">
    <property type="entry name" value="Kinase-like_dom_sf"/>
</dbReference>
<dbReference type="InterPro" id="IPR000719">
    <property type="entry name" value="Prot_kinase_dom"/>
</dbReference>
<keyword evidence="4" id="KW-1185">Reference proteome</keyword>
<dbReference type="Proteomes" id="UP000305948">
    <property type="component" value="Unassembled WGS sequence"/>
</dbReference>
<dbReference type="InterPro" id="IPR001245">
    <property type="entry name" value="Ser-Thr/Tyr_kinase_cat_dom"/>
</dbReference>
<reference evidence="3 4" key="1">
    <citation type="journal article" date="2019" name="Nat. Ecol. Evol.">
        <title>Megaphylogeny resolves global patterns of mushroom evolution.</title>
        <authorList>
            <person name="Varga T."/>
            <person name="Krizsan K."/>
            <person name="Foldi C."/>
            <person name="Dima B."/>
            <person name="Sanchez-Garcia M."/>
            <person name="Sanchez-Ramirez S."/>
            <person name="Szollosi G.J."/>
            <person name="Szarkandi J.G."/>
            <person name="Papp V."/>
            <person name="Albert L."/>
            <person name="Andreopoulos W."/>
            <person name="Angelini C."/>
            <person name="Antonin V."/>
            <person name="Barry K.W."/>
            <person name="Bougher N.L."/>
            <person name="Buchanan P."/>
            <person name="Buyck B."/>
            <person name="Bense V."/>
            <person name="Catcheside P."/>
            <person name="Chovatia M."/>
            <person name="Cooper J."/>
            <person name="Damon W."/>
            <person name="Desjardin D."/>
            <person name="Finy P."/>
            <person name="Geml J."/>
            <person name="Haridas S."/>
            <person name="Hughes K."/>
            <person name="Justo A."/>
            <person name="Karasinski D."/>
            <person name="Kautmanova I."/>
            <person name="Kiss B."/>
            <person name="Kocsube S."/>
            <person name="Kotiranta H."/>
            <person name="LaButti K.M."/>
            <person name="Lechner B.E."/>
            <person name="Liimatainen K."/>
            <person name="Lipzen A."/>
            <person name="Lukacs Z."/>
            <person name="Mihaltcheva S."/>
            <person name="Morgado L.N."/>
            <person name="Niskanen T."/>
            <person name="Noordeloos M.E."/>
            <person name="Ohm R.A."/>
            <person name="Ortiz-Santana B."/>
            <person name="Ovrebo C."/>
            <person name="Racz N."/>
            <person name="Riley R."/>
            <person name="Savchenko A."/>
            <person name="Shiryaev A."/>
            <person name="Soop K."/>
            <person name="Spirin V."/>
            <person name="Szebenyi C."/>
            <person name="Tomsovsky M."/>
            <person name="Tulloss R.E."/>
            <person name="Uehling J."/>
            <person name="Grigoriev I.V."/>
            <person name="Vagvolgyi C."/>
            <person name="Papp T."/>
            <person name="Martin F.M."/>
            <person name="Miettinen O."/>
            <person name="Hibbett D.S."/>
            <person name="Nagy L.G."/>
        </authorList>
    </citation>
    <scope>NUCLEOTIDE SEQUENCE [LARGE SCALE GENOMIC DNA]</scope>
    <source>
        <strain evidence="3 4">OMC1185</strain>
    </source>
</reference>
<evidence type="ECO:0000313" key="4">
    <source>
        <dbReference type="Proteomes" id="UP000305948"/>
    </source>
</evidence>
<dbReference type="EMBL" id="ML213518">
    <property type="protein sequence ID" value="TFK48858.1"/>
    <property type="molecule type" value="Genomic_DNA"/>
</dbReference>
<dbReference type="GO" id="GO:0004674">
    <property type="term" value="F:protein serine/threonine kinase activity"/>
    <property type="evidence" value="ECO:0007669"/>
    <property type="project" value="TreeGrafter"/>
</dbReference>
<evidence type="ECO:0000259" key="2">
    <source>
        <dbReference type="PROSITE" id="PS50011"/>
    </source>
</evidence>
<dbReference type="PANTHER" id="PTHR44329">
    <property type="entry name" value="SERINE/THREONINE-PROTEIN KINASE TNNI3K-RELATED"/>
    <property type="match status" value="1"/>
</dbReference>
<dbReference type="InterPro" id="IPR051681">
    <property type="entry name" value="Ser/Thr_Kinases-Pseudokinases"/>
</dbReference>
<feature type="domain" description="Protein kinase" evidence="2">
    <location>
        <begin position="727"/>
        <end position="996"/>
    </location>
</feature>
<protein>
    <recommendedName>
        <fullName evidence="2">Protein kinase domain-containing protein</fullName>
    </recommendedName>
</protein>
<dbReference type="Gene3D" id="1.10.510.10">
    <property type="entry name" value="Transferase(Phosphotransferase) domain 1"/>
    <property type="match status" value="1"/>
</dbReference>
<dbReference type="OrthoDB" id="1668230at2759"/>
<dbReference type="PROSITE" id="PS00109">
    <property type="entry name" value="PROTEIN_KINASE_TYR"/>
    <property type="match status" value="1"/>
</dbReference>
<dbReference type="PROSITE" id="PS50011">
    <property type="entry name" value="PROTEIN_KINASE_DOM"/>
    <property type="match status" value="1"/>
</dbReference>
<gene>
    <name evidence="3" type="ORF">OE88DRAFT_1737617</name>
</gene>
<dbReference type="GO" id="GO:0005524">
    <property type="term" value="F:ATP binding"/>
    <property type="evidence" value="ECO:0007669"/>
    <property type="project" value="UniProtKB-UniRule"/>
</dbReference>
<evidence type="ECO:0000256" key="1">
    <source>
        <dbReference type="PROSITE-ProRule" id="PRU10141"/>
    </source>
</evidence>
<dbReference type="AlphaFoldDB" id="A0A5C3MYL3"/>
<dbReference type="InterPro" id="IPR017441">
    <property type="entry name" value="Protein_kinase_ATP_BS"/>
</dbReference>
<keyword evidence="1" id="KW-0547">Nucleotide-binding</keyword>
<dbReference type="Pfam" id="PF07714">
    <property type="entry name" value="PK_Tyr_Ser-Thr"/>
    <property type="match status" value="1"/>
</dbReference>
<evidence type="ECO:0000313" key="3">
    <source>
        <dbReference type="EMBL" id="TFK48858.1"/>
    </source>
</evidence>